<gene>
    <name evidence="1" type="ORF">SMRZ_LOCUS8104</name>
</gene>
<sequence length="151" mass="16688">MFFSCKYAALALPISAFSSASDPHCSSMMLARYVNVFASSKSSPSRVIRLLHAVLYRRILLFRLCMLKSTAAEAAAKLVVFSCIYCCVCDGEPDYLQSLVRLAAFQLSTVSLTSSQMFVVFMIQSITRRKGKGETISAVIDKPPNIYGSRF</sequence>
<protein>
    <submittedName>
        <fullName evidence="1">Uncharacterized protein</fullName>
    </submittedName>
</protein>
<reference evidence="1 2" key="1">
    <citation type="submission" date="2018-11" db="EMBL/GenBank/DDBJ databases">
        <authorList>
            <consortium name="Pathogen Informatics"/>
        </authorList>
    </citation>
    <scope>NUCLEOTIDE SEQUENCE [LARGE SCALE GENOMIC DNA]</scope>
    <source>
        <strain evidence="1 2">Zambia</strain>
    </source>
</reference>
<dbReference type="EMBL" id="UZAI01003423">
    <property type="protein sequence ID" value="VDO79660.1"/>
    <property type="molecule type" value="Genomic_DNA"/>
</dbReference>
<name>A0A183LWD0_9TREM</name>
<dbReference type="AlphaFoldDB" id="A0A183LWD0"/>
<evidence type="ECO:0000313" key="2">
    <source>
        <dbReference type="Proteomes" id="UP000277204"/>
    </source>
</evidence>
<proteinExistence type="predicted"/>
<evidence type="ECO:0000313" key="1">
    <source>
        <dbReference type="EMBL" id="VDO79660.1"/>
    </source>
</evidence>
<accession>A0A183LWD0</accession>
<organism evidence="1 2">
    <name type="scientific">Schistosoma margrebowiei</name>
    <dbReference type="NCBI Taxonomy" id="48269"/>
    <lineage>
        <taxon>Eukaryota</taxon>
        <taxon>Metazoa</taxon>
        <taxon>Spiralia</taxon>
        <taxon>Lophotrochozoa</taxon>
        <taxon>Platyhelminthes</taxon>
        <taxon>Trematoda</taxon>
        <taxon>Digenea</taxon>
        <taxon>Strigeidida</taxon>
        <taxon>Schistosomatoidea</taxon>
        <taxon>Schistosomatidae</taxon>
        <taxon>Schistosoma</taxon>
    </lineage>
</organism>
<keyword evidence="2" id="KW-1185">Reference proteome</keyword>
<dbReference type="Proteomes" id="UP000277204">
    <property type="component" value="Unassembled WGS sequence"/>
</dbReference>